<accession>A0A392S4Z1</accession>
<proteinExistence type="predicted"/>
<dbReference type="Proteomes" id="UP000265520">
    <property type="component" value="Unassembled WGS sequence"/>
</dbReference>
<reference evidence="1 2" key="1">
    <citation type="journal article" date="2018" name="Front. Plant Sci.">
        <title>Red Clover (Trifolium pratense) and Zigzag Clover (T. medium) - A Picture of Genomic Similarities and Differences.</title>
        <authorList>
            <person name="Dluhosova J."/>
            <person name="Istvanek J."/>
            <person name="Nedelnik J."/>
            <person name="Repkova J."/>
        </authorList>
    </citation>
    <scope>NUCLEOTIDE SEQUENCE [LARGE SCALE GENOMIC DNA]</scope>
    <source>
        <strain evidence="2">cv. 10/8</strain>
        <tissue evidence="1">Leaf</tissue>
    </source>
</reference>
<keyword evidence="2" id="KW-1185">Reference proteome</keyword>
<dbReference type="AlphaFoldDB" id="A0A392S4Z1"/>
<name>A0A392S4Z1_9FABA</name>
<feature type="non-terminal residue" evidence="1">
    <location>
        <position position="1"/>
    </location>
</feature>
<dbReference type="EMBL" id="LXQA010312735">
    <property type="protein sequence ID" value="MCI43080.1"/>
    <property type="molecule type" value="Genomic_DNA"/>
</dbReference>
<evidence type="ECO:0000313" key="1">
    <source>
        <dbReference type="EMBL" id="MCI43080.1"/>
    </source>
</evidence>
<protein>
    <submittedName>
        <fullName evidence="1">Uncharacterized protein</fullName>
    </submittedName>
</protein>
<sequence length="16" mass="1738">GSVKKNTVEMLTESSK</sequence>
<evidence type="ECO:0000313" key="2">
    <source>
        <dbReference type="Proteomes" id="UP000265520"/>
    </source>
</evidence>
<organism evidence="1 2">
    <name type="scientific">Trifolium medium</name>
    <dbReference type="NCBI Taxonomy" id="97028"/>
    <lineage>
        <taxon>Eukaryota</taxon>
        <taxon>Viridiplantae</taxon>
        <taxon>Streptophyta</taxon>
        <taxon>Embryophyta</taxon>
        <taxon>Tracheophyta</taxon>
        <taxon>Spermatophyta</taxon>
        <taxon>Magnoliopsida</taxon>
        <taxon>eudicotyledons</taxon>
        <taxon>Gunneridae</taxon>
        <taxon>Pentapetalae</taxon>
        <taxon>rosids</taxon>
        <taxon>fabids</taxon>
        <taxon>Fabales</taxon>
        <taxon>Fabaceae</taxon>
        <taxon>Papilionoideae</taxon>
        <taxon>50 kb inversion clade</taxon>
        <taxon>NPAAA clade</taxon>
        <taxon>Hologalegina</taxon>
        <taxon>IRL clade</taxon>
        <taxon>Trifolieae</taxon>
        <taxon>Trifolium</taxon>
    </lineage>
</organism>
<comment type="caution">
    <text evidence="1">The sequence shown here is derived from an EMBL/GenBank/DDBJ whole genome shotgun (WGS) entry which is preliminary data.</text>
</comment>